<evidence type="ECO:0000256" key="2">
    <source>
        <dbReference type="ARBA" id="ARBA00023163"/>
    </source>
</evidence>
<dbReference type="Proteomes" id="UP001153555">
    <property type="component" value="Unassembled WGS sequence"/>
</dbReference>
<comment type="caution">
    <text evidence="5">The sequence shown here is derived from an EMBL/GenBank/DDBJ whole genome shotgun (WGS) entry which is preliminary data.</text>
</comment>
<dbReference type="EMBL" id="CACSLK010027831">
    <property type="protein sequence ID" value="CAA0831007.1"/>
    <property type="molecule type" value="Genomic_DNA"/>
</dbReference>
<dbReference type="PANTHER" id="PTHR31636">
    <property type="entry name" value="OSJNBA0084A10.13 PROTEIN-RELATED"/>
    <property type="match status" value="1"/>
</dbReference>
<evidence type="ECO:0000256" key="1">
    <source>
        <dbReference type="ARBA" id="ARBA00023015"/>
    </source>
</evidence>
<evidence type="ECO:0000256" key="3">
    <source>
        <dbReference type="PROSITE-ProRule" id="PRU01191"/>
    </source>
</evidence>
<keyword evidence="1" id="KW-0805">Transcription regulation</keyword>
<dbReference type="InterPro" id="IPR005202">
    <property type="entry name" value="TF_GRAS"/>
</dbReference>
<evidence type="ECO:0000313" key="6">
    <source>
        <dbReference type="Proteomes" id="UP001153555"/>
    </source>
</evidence>
<protein>
    <submittedName>
        <fullName evidence="5">Scarecrow-like protein 8</fullName>
    </submittedName>
</protein>
<evidence type="ECO:0000256" key="4">
    <source>
        <dbReference type="SAM" id="MobiDB-lite"/>
    </source>
</evidence>
<accession>A0A9N7RIM6</accession>
<reference evidence="5" key="1">
    <citation type="submission" date="2019-12" db="EMBL/GenBank/DDBJ databases">
        <authorList>
            <person name="Scholes J."/>
        </authorList>
    </citation>
    <scope>NUCLEOTIDE SEQUENCE</scope>
</reference>
<feature type="compositionally biased region" description="Low complexity" evidence="4">
    <location>
        <begin position="141"/>
        <end position="152"/>
    </location>
</feature>
<dbReference type="Pfam" id="PF03514">
    <property type="entry name" value="GRAS"/>
    <property type="match status" value="2"/>
</dbReference>
<dbReference type="AlphaFoldDB" id="A0A9N7RIM6"/>
<dbReference type="PROSITE" id="PS50985">
    <property type="entry name" value="GRAS"/>
    <property type="match status" value="1"/>
</dbReference>
<evidence type="ECO:0000313" key="5">
    <source>
        <dbReference type="EMBL" id="CAA0831007.1"/>
    </source>
</evidence>
<keyword evidence="6" id="KW-1185">Reference proteome</keyword>
<keyword evidence="2" id="KW-0804">Transcription</keyword>
<sequence length="469" mass="49892">MNSGFPGGFPDFFSSGRALPSTMSGGAFNANLNSQQQFSFRSPLAGLPPDRTAQIRRPDFIGKRSLAEFQQQNQGLGFYPRNVKQRPAGSYPEMFSGNPRYGLSILNHHRLQPLSILNRNGGNNGSVGAPNQIPGPNMRLGASSSSSGSGQEESARDQSEKSLMMSHKLQELEKQLLGDDDDSDTVASAVTDSKWSDAIQGLIGPDRKPISPSPTSSSSSCSSTSASPPLPCAKQALVDAAAAISDGRPEAAAEMLARILQQVANTRGTPEQRLAAYMAAALMPRVGPARPAPETHGKEHAAAAQMLYDASPPFKLGFMAANLAILEATAEQGLGRRIHVVDFDIGQGGQYVHLLHALAAKVKAAEPPMRDGASLKITAVEGLGRRMVNAVACEGRDRVERCEVFGKWRARMGMAGFQPRQVSQLVVESLKAKVNSGTRGNPGFTVNEESGGVAFGWKGRNLTVASAWR</sequence>
<feature type="short sequence motif" description="VHIID" evidence="3">
    <location>
        <begin position="338"/>
        <end position="342"/>
    </location>
</feature>
<dbReference type="OrthoDB" id="677896at2759"/>
<feature type="region of interest" description="Disordered" evidence="4">
    <location>
        <begin position="116"/>
        <end position="162"/>
    </location>
</feature>
<name>A0A9N7RIM6_STRHE</name>
<proteinExistence type="inferred from homology"/>
<comment type="similarity">
    <text evidence="3">Belongs to the GRAS family.</text>
</comment>
<organism evidence="5 6">
    <name type="scientific">Striga hermonthica</name>
    <name type="common">Purple witchweed</name>
    <name type="synonym">Buchnera hermonthica</name>
    <dbReference type="NCBI Taxonomy" id="68872"/>
    <lineage>
        <taxon>Eukaryota</taxon>
        <taxon>Viridiplantae</taxon>
        <taxon>Streptophyta</taxon>
        <taxon>Embryophyta</taxon>
        <taxon>Tracheophyta</taxon>
        <taxon>Spermatophyta</taxon>
        <taxon>Magnoliopsida</taxon>
        <taxon>eudicotyledons</taxon>
        <taxon>Gunneridae</taxon>
        <taxon>Pentapetalae</taxon>
        <taxon>asterids</taxon>
        <taxon>lamiids</taxon>
        <taxon>Lamiales</taxon>
        <taxon>Orobanchaceae</taxon>
        <taxon>Buchnereae</taxon>
        <taxon>Striga</taxon>
    </lineage>
</organism>
<gene>
    <name evidence="5" type="ORF">SHERM_26390</name>
</gene>
<feature type="region of interest" description="Disordered" evidence="4">
    <location>
        <begin position="197"/>
        <end position="229"/>
    </location>
</feature>
<comment type="caution">
    <text evidence="3">Lacks conserved residue(s) required for the propagation of feature annotation.</text>
</comment>
<feature type="compositionally biased region" description="Low complexity" evidence="4">
    <location>
        <begin position="213"/>
        <end position="227"/>
    </location>
</feature>
<feature type="region of interest" description="SAW" evidence="3">
    <location>
        <begin position="392"/>
        <end position="469"/>
    </location>
</feature>